<gene>
    <name evidence="7" type="ordered locus">Slin_2762</name>
</gene>
<dbReference type="RefSeq" id="WP_012927309.1">
    <property type="nucleotide sequence ID" value="NC_013730.1"/>
</dbReference>
<evidence type="ECO:0000313" key="7">
    <source>
        <dbReference type="EMBL" id="ADB38777.1"/>
    </source>
</evidence>
<dbReference type="InterPro" id="IPR013249">
    <property type="entry name" value="RNA_pol_sigma70_r4_t2"/>
</dbReference>
<dbReference type="Pfam" id="PF04542">
    <property type="entry name" value="Sigma70_r2"/>
    <property type="match status" value="1"/>
</dbReference>
<dbReference type="STRING" id="504472.Slin_2762"/>
<dbReference type="SMR" id="D2QIJ3"/>
<dbReference type="EMBL" id="CP001769">
    <property type="protein sequence ID" value="ADB38777.1"/>
    <property type="molecule type" value="Genomic_DNA"/>
</dbReference>
<dbReference type="SUPFAM" id="SSF88659">
    <property type="entry name" value="Sigma3 and sigma4 domains of RNA polymerase sigma factors"/>
    <property type="match status" value="1"/>
</dbReference>
<keyword evidence="2" id="KW-0805">Transcription regulation</keyword>
<dbReference type="InterPro" id="IPR013324">
    <property type="entry name" value="RNA_pol_sigma_r3/r4-like"/>
</dbReference>
<comment type="similarity">
    <text evidence="1">Belongs to the sigma-70 factor family. ECF subfamily.</text>
</comment>
<keyword evidence="3" id="KW-0731">Sigma factor</keyword>
<protein>
    <submittedName>
        <fullName evidence="7">RNA polymerase, sigma-24 subunit, ECF subfamily</fullName>
    </submittedName>
</protein>
<evidence type="ECO:0000313" key="8">
    <source>
        <dbReference type="Proteomes" id="UP000002028"/>
    </source>
</evidence>
<keyword evidence="4" id="KW-0804">Transcription</keyword>
<evidence type="ECO:0000256" key="4">
    <source>
        <dbReference type="ARBA" id="ARBA00023163"/>
    </source>
</evidence>
<dbReference type="PANTHER" id="PTHR43133:SF46">
    <property type="entry name" value="RNA POLYMERASE SIGMA-70 FACTOR ECF SUBFAMILY"/>
    <property type="match status" value="1"/>
</dbReference>
<dbReference type="HOGENOM" id="CLU_047691_4_2_10"/>
<evidence type="ECO:0000256" key="2">
    <source>
        <dbReference type="ARBA" id="ARBA00023015"/>
    </source>
</evidence>
<dbReference type="KEGG" id="sli:Slin_2762"/>
<dbReference type="NCBIfam" id="TIGR02937">
    <property type="entry name" value="sigma70-ECF"/>
    <property type="match status" value="1"/>
</dbReference>
<dbReference type="GO" id="GO:0003677">
    <property type="term" value="F:DNA binding"/>
    <property type="evidence" value="ECO:0007669"/>
    <property type="project" value="InterPro"/>
</dbReference>
<sequence>MRNFPISRQDRFEDEASLWEAFQQGDIQAFEVVYQTHVSALLAYGKHLCRDHDQVSDVVQDVFVDIWTRRATLRSLHTIRYYLFRIMRNKLARLRQNAVLFIDDQQTPPPKDLLTQSIEFLISQQETNQHQIAQLKQGISRLPDRQHEAIILAFYHNLSNDEIADLMGINHQSVINHLNRALASLRCVVDKAFLLLLYFVE</sequence>
<dbReference type="InterPro" id="IPR039425">
    <property type="entry name" value="RNA_pol_sigma-70-like"/>
</dbReference>
<dbReference type="InterPro" id="IPR013325">
    <property type="entry name" value="RNA_pol_sigma_r2"/>
</dbReference>
<dbReference type="InterPro" id="IPR036388">
    <property type="entry name" value="WH-like_DNA-bd_sf"/>
</dbReference>
<dbReference type="Gene3D" id="1.10.1740.10">
    <property type="match status" value="1"/>
</dbReference>
<evidence type="ECO:0000259" key="5">
    <source>
        <dbReference type="Pfam" id="PF04542"/>
    </source>
</evidence>
<evidence type="ECO:0000259" key="6">
    <source>
        <dbReference type="Pfam" id="PF08281"/>
    </source>
</evidence>
<proteinExistence type="inferred from homology"/>
<evidence type="ECO:0000256" key="3">
    <source>
        <dbReference type="ARBA" id="ARBA00023082"/>
    </source>
</evidence>
<organism evidence="7 8">
    <name type="scientific">Spirosoma linguale (strain ATCC 33905 / DSM 74 / LMG 10896 / Claus 1)</name>
    <dbReference type="NCBI Taxonomy" id="504472"/>
    <lineage>
        <taxon>Bacteria</taxon>
        <taxon>Pseudomonadati</taxon>
        <taxon>Bacteroidota</taxon>
        <taxon>Cytophagia</taxon>
        <taxon>Cytophagales</taxon>
        <taxon>Cytophagaceae</taxon>
        <taxon>Spirosoma</taxon>
    </lineage>
</organism>
<dbReference type="Gene3D" id="1.10.10.10">
    <property type="entry name" value="Winged helix-like DNA-binding domain superfamily/Winged helix DNA-binding domain"/>
    <property type="match status" value="1"/>
</dbReference>
<dbReference type="GO" id="GO:0016987">
    <property type="term" value="F:sigma factor activity"/>
    <property type="evidence" value="ECO:0007669"/>
    <property type="project" value="UniProtKB-KW"/>
</dbReference>
<reference evidence="7 8" key="1">
    <citation type="journal article" date="2010" name="Stand. Genomic Sci.">
        <title>Complete genome sequence of Spirosoma linguale type strain (1).</title>
        <authorList>
            <person name="Lail K."/>
            <person name="Sikorski J."/>
            <person name="Saunders E."/>
            <person name="Lapidus A."/>
            <person name="Glavina Del Rio T."/>
            <person name="Copeland A."/>
            <person name="Tice H."/>
            <person name="Cheng J.-F."/>
            <person name="Lucas S."/>
            <person name="Nolan M."/>
            <person name="Bruce D."/>
            <person name="Goodwin L."/>
            <person name="Pitluck S."/>
            <person name="Ivanova N."/>
            <person name="Mavromatis K."/>
            <person name="Ovchinnikova G."/>
            <person name="Pati A."/>
            <person name="Chen A."/>
            <person name="Palaniappan K."/>
            <person name="Land M."/>
            <person name="Hauser L."/>
            <person name="Chang Y.-J."/>
            <person name="Jeffries C.D."/>
            <person name="Chain P."/>
            <person name="Brettin T."/>
            <person name="Detter J.C."/>
            <person name="Schuetze A."/>
            <person name="Rohde M."/>
            <person name="Tindall B.J."/>
            <person name="Goeker M."/>
            <person name="Bristow J."/>
            <person name="Eisen J.A."/>
            <person name="Markowitz V."/>
            <person name="Hugenholtz P."/>
            <person name="Kyrpides N.C."/>
            <person name="Klenk H.-P."/>
            <person name="Chen F."/>
        </authorList>
    </citation>
    <scope>NUCLEOTIDE SEQUENCE [LARGE SCALE GENOMIC DNA]</scope>
    <source>
        <strain evidence="8">ATCC 33905 / DSM 74 / LMG 10896 / Claus 1</strain>
    </source>
</reference>
<dbReference type="AlphaFoldDB" id="D2QIJ3"/>
<dbReference type="InterPro" id="IPR014284">
    <property type="entry name" value="RNA_pol_sigma-70_dom"/>
</dbReference>
<keyword evidence="8" id="KW-1185">Reference proteome</keyword>
<feature type="domain" description="RNA polymerase sigma factor 70 region 4 type 2" evidence="6">
    <location>
        <begin position="134"/>
        <end position="185"/>
    </location>
</feature>
<dbReference type="Pfam" id="PF08281">
    <property type="entry name" value="Sigma70_r4_2"/>
    <property type="match status" value="1"/>
</dbReference>
<dbReference type="InterPro" id="IPR007627">
    <property type="entry name" value="RNA_pol_sigma70_r2"/>
</dbReference>
<dbReference type="GO" id="GO:0006352">
    <property type="term" value="P:DNA-templated transcription initiation"/>
    <property type="evidence" value="ECO:0007669"/>
    <property type="project" value="InterPro"/>
</dbReference>
<dbReference type="CDD" id="cd06171">
    <property type="entry name" value="Sigma70_r4"/>
    <property type="match status" value="1"/>
</dbReference>
<dbReference type="Proteomes" id="UP000002028">
    <property type="component" value="Chromosome"/>
</dbReference>
<dbReference type="eggNOG" id="COG1595">
    <property type="taxonomic scope" value="Bacteria"/>
</dbReference>
<name>D2QIJ3_SPILD</name>
<dbReference type="PANTHER" id="PTHR43133">
    <property type="entry name" value="RNA POLYMERASE ECF-TYPE SIGMA FACTO"/>
    <property type="match status" value="1"/>
</dbReference>
<dbReference type="SUPFAM" id="SSF88946">
    <property type="entry name" value="Sigma2 domain of RNA polymerase sigma factors"/>
    <property type="match status" value="1"/>
</dbReference>
<feature type="domain" description="RNA polymerase sigma-70 region 2" evidence="5">
    <location>
        <begin position="34"/>
        <end position="93"/>
    </location>
</feature>
<accession>D2QIJ3</accession>
<evidence type="ECO:0000256" key="1">
    <source>
        <dbReference type="ARBA" id="ARBA00010641"/>
    </source>
</evidence>